<dbReference type="AlphaFoldDB" id="A0A936ZI47"/>
<evidence type="ECO:0000313" key="3">
    <source>
        <dbReference type="Proteomes" id="UP000605848"/>
    </source>
</evidence>
<gene>
    <name evidence="2" type="ORF">JKG68_27265</name>
</gene>
<accession>A0A936ZI47</accession>
<feature type="transmembrane region" description="Helical" evidence="1">
    <location>
        <begin position="37"/>
        <end position="62"/>
    </location>
</feature>
<feature type="transmembrane region" description="Helical" evidence="1">
    <location>
        <begin position="6"/>
        <end position="30"/>
    </location>
</feature>
<keyword evidence="1" id="KW-0812">Transmembrane</keyword>
<keyword evidence="1" id="KW-0472">Membrane</keyword>
<keyword evidence="3" id="KW-1185">Reference proteome</keyword>
<proteinExistence type="predicted"/>
<dbReference type="Proteomes" id="UP000605848">
    <property type="component" value="Unassembled WGS sequence"/>
</dbReference>
<protein>
    <recommendedName>
        <fullName evidence="4">DUF2393 domain-containing protein</fullName>
    </recommendedName>
</protein>
<evidence type="ECO:0000313" key="2">
    <source>
        <dbReference type="EMBL" id="MBL0407622.1"/>
    </source>
</evidence>
<sequence length="181" mass="19931">MAETLGMVAGLGILIVMVAVAMYGIGFLVLATPFMRWVLILLVAFLALRVVLLPFTYLSIWVNGYPEVSLEAEVRAKTVFVLTTKTVPTRRSSRFTLLAEGTITNKGQQFIRELAVECRVSKLSFGDSEMAYQRLTVSVMPGETKSFSGIIATDLIGVSVRGDLALQPPDQHFCRLQQVQT</sequence>
<name>A0A936ZI47_9HYPH</name>
<reference evidence="2" key="1">
    <citation type="submission" date="2021-01" db="EMBL/GenBank/DDBJ databases">
        <title>Microvirga sp.</title>
        <authorList>
            <person name="Kim M.K."/>
        </authorList>
    </citation>
    <scope>NUCLEOTIDE SEQUENCE</scope>
    <source>
        <strain evidence="2">5420S-16</strain>
    </source>
</reference>
<keyword evidence="1" id="KW-1133">Transmembrane helix</keyword>
<evidence type="ECO:0008006" key="4">
    <source>
        <dbReference type="Google" id="ProtNLM"/>
    </source>
</evidence>
<comment type="caution">
    <text evidence="2">The sequence shown here is derived from an EMBL/GenBank/DDBJ whole genome shotgun (WGS) entry which is preliminary data.</text>
</comment>
<dbReference type="RefSeq" id="WP_202065033.1">
    <property type="nucleotide sequence ID" value="NZ_JAEQMY010000095.1"/>
</dbReference>
<dbReference type="EMBL" id="JAEQMY010000095">
    <property type="protein sequence ID" value="MBL0407622.1"/>
    <property type="molecule type" value="Genomic_DNA"/>
</dbReference>
<evidence type="ECO:0000256" key="1">
    <source>
        <dbReference type="SAM" id="Phobius"/>
    </source>
</evidence>
<organism evidence="2 3">
    <name type="scientific">Microvirga aerilata</name>
    <dbReference type="NCBI Taxonomy" id="670292"/>
    <lineage>
        <taxon>Bacteria</taxon>
        <taxon>Pseudomonadati</taxon>
        <taxon>Pseudomonadota</taxon>
        <taxon>Alphaproteobacteria</taxon>
        <taxon>Hyphomicrobiales</taxon>
        <taxon>Methylobacteriaceae</taxon>
        <taxon>Microvirga</taxon>
    </lineage>
</organism>